<feature type="transmembrane region" description="Helical" evidence="1">
    <location>
        <begin position="20"/>
        <end position="39"/>
    </location>
</feature>
<evidence type="ECO:0000259" key="2">
    <source>
        <dbReference type="Pfam" id="PF14067"/>
    </source>
</evidence>
<proteinExistence type="predicted"/>
<dbReference type="AlphaFoldDB" id="A0A7C2P466"/>
<evidence type="ECO:0000313" key="3">
    <source>
        <dbReference type="EMBL" id="HEN15973.1"/>
    </source>
</evidence>
<comment type="caution">
    <text evidence="3">The sequence shown here is derived from an EMBL/GenBank/DDBJ whole genome shotgun (WGS) entry which is preliminary data.</text>
</comment>
<protein>
    <recommendedName>
        <fullName evidence="2">LssY-like C-terminal domain-containing protein</fullName>
    </recommendedName>
</protein>
<evidence type="ECO:0000256" key="1">
    <source>
        <dbReference type="SAM" id="Phobius"/>
    </source>
</evidence>
<dbReference type="Pfam" id="PF14067">
    <property type="entry name" value="LssY_C"/>
    <property type="match status" value="1"/>
</dbReference>
<gene>
    <name evidence="3" type="ORF">ENQ76_10960</name>
</gene>
<reference evidence="3" key="1">
    <citation type="journal article" date="2020" name="mSystems">
        <title>Genome- and Community-Level Interaction Insights into Carbon Utilization and Element Cycling Functions of Hydrothermarchaeota in Hydrothermal Sediment.</title>
        <authorList>
            <person name="Zhou Z."/>
            <person name="Liu Y."/>
            <person name="Xu W."/>
            <person name="Pan J."/>
            <person name="Luo Z.H."/>
            <person name="Li M."/>
        </authorList>
    </citation>
    <scope>NUCLEOTIDE SEQUENCE [LARGE SCALE GENOMIC DNA]</scope>
    <source>
        <strain evidence="3">SpSt-339</strain>
    </source>
</reference>
<keyword evidence="1" id="KW-0812">Transmembrane</keyword>
<accession>A0A7C2P466</accession>
<keyword evidence="1" id="KW-1133">Transmembrane helix</keyword>
<keyword evidence="1" id="KW-0472">Membrane</keyword>
<sequence length="246" mass="27383">MSSTLHATHRTRRERASLAVGSLLAVYLAVAYLLLPAAWKWYVHRRPMLEDLPRITHTSSGIPGDPLNVSLTGTAVELKEALHAAGWFSADPLSLRSDVKIAEATVLKRPYEDAPVSNLYWNGRKEDLAFEKPVGDNPRQRHHVRFWNSGLADTDGRPVWLGSGTFDERVGLSHTTGQITHHIAADIDAEREHLFHDLEQTGRLASLTVQTGFHTQREGRNGGGDRWHTDGSLWRGVIRAAGDLPR</sequence>
<dbReference type="InterPro" id="IPR025902">
    <property type="entry name" value="LssY-like-C_dom"/>
</dbReference>
<name>A0A7C2P466_9PLAN</name>
<feature type="domain" description="LssY-like C-terminal" evidence="2">
    <location>
        <begin position="50"/>
        <end position="232"/>
    </location>
</feature>
<organism evidence="3">
    <name type="scientific">Schlesneria paludicola</name>
    <dbReference type="NCBI Taxonomy" id="360056"/>
    <lineage>
        <taxon>Bacteria</taxon>
        <taxon>Pseudomonadati</taxon>
        <taxon>Planctomycetota</taxon>
        <taxon>Planctomycetia</taxon>
        <taxon>Planctomycetales</taxon>
        <taxon>Planctomycetaceae</taxon>
        <taxon>Schlesneria</taxon>
    </lineage>
</organism>
<dbReference type="EMBL" id="DSOK01000305">
    <property type="protein sequence ID" value="HEN15973.1"/>
    <property type="molecule type" value="Genomic_DNA"/>
</dbReference>